<feature type="region of interest" description="Disordered" evidence="1">
    <location>
        <begin position="1"/>
        <end position="186"/>
    </location>
</feature>
<reference evidence="3 4" key="1">
    <citation type="journal article" date="2019" name="Sci. Rep.">
        <title>Orb-weaving spider Araneus ventricosus genome elucidates the spidroin gene catalogue.</title>
        <authorList>
            <person name="Kono N."/>
            <person name="Nakamura H."/>
            <person name="Ohtoshi R."/>
            <person name="Moran D.A.P."/>
            <person name="Shinohara A."/>
            <person name="Yoshida Y."/>
            <person name="Fujiwara M."/>
            <person name="Mori M."/>
            <person name="Tomita M."/>
            <person name="Arakawa K."/>
        </authorList>
    </citation>
    <scope>NUCLEOTIDE SEQUENCE [LARGE SCALE GENOMIC DNA]</scope>
</reference>
<dbReference type="Proteomes" id="UP000499080">
    <property type="component" value="Unassembled WGS sequence"/>
</dbReference>
<evidence type="ECO:0000313" key="3">
    <source>
        <dbReference type="EMBL" id="GBM28637.1"/>
    </source>
</evidence>
<dbReference type="InterPro" id="IPR021001">
    <property type="entry name" value="Spidroin_C"/>
</dbReference>
<dbReference type="Pfam" id="PF11260">
    <property type="entry name" value="Spidroin_MaSp"/>
    <property type="match status" value="1"/>
</dbReference>
<feature type="compositionally biased region" description="Pro residues" evidence="1">
    <location>
        <begin position="92"/>
        <end position="114"/>
    </location>
</feature>
<feature type="compositionally biased region" description="Polar residues" evidence="1">
    <location>
        <begin position="1"/>
        <end position="10"/>
    </location>
</feature>
<sequence>MTLVLRSQAQWGLEVLGPGKQCTRNAKYRSPQGPTGPGPQGPTLSSFTFSGPGPQGPSGPSPLRPSPQGPTGPGPQGPGSSSSVITSYGPGPQGPSGPGPQGPSPQGPTGPGPQGPGSSSSVITSYGPGPQGPSGPGPQGPSPQGPTGPGPQGPSLSSFAFSGPGPQGPSGPSSQGPSSGYGRGQQYGQSVVISSASSRLSSPSATSRISSAVSSLMTSGPRNPVGLSIALGNILSQIQSSNPGLSGCESLVQALLEIASALIQILSVSSVGQVDFRAIGQSASIVGQALMQNLG</sequence>
<feature type="domain" description="Spidroin C-terminal" evidence="2">
    <location>
        <begin position="196"/>
        <end position="277"/>
    </location>
</feature>
<feature type="compositionally biased region" description="Low complexity" evidence="1">
    <location>
        <begin position="41"/>
        <end position="52"/>
    </location>
</feature>
<keyword evidence="4" id="KW-1185">Reference proteome</keyword>
<evidence type="ECO:0000313" key="4">
    <source>
        <dbReference type="Proteomes" id="UP000499080"/>
    </source>
</evidence>
<proteinExistence type="predicted"/>
<accession>A0A4Y2EIN4</accession>
<dbReference type="Gene3D" id="1.10.10.1350">
    <property type="entry name" value="Spidroin domain, C-terminal domain"/>
    <property type="match status" value="1"/>
</dbReference>
<dbReference type="EMBL" id="BGPR01000616">
    <property type="protein sequence ID" value="GBM28637.1"/>
    <property type="molecule type" value="Genomic_DNA"/>
</dbReference>
<dbReference type="AlphaFoldDB" id="A0A4Y2EIN4"/>
<dbReference type="OrthoDB" id="6437837at2759"/>
<dbReference type="SMR" id="A0A4Y2EIN4"/>
<organism evidence="3 4">
    <name type="scientific">Araneus ventricosus</name>
    <name type="common">Orbweaver spider</name>
    <name type="synonym">Epeira ventricosa</name>
    <dbReference type="NCBI Taxonomy" id="182803"/>
    <lineage>
        <taxon>Eukaryota</taxon>
        <taxon>Metazoa</taxon>
        <taxon>Ecdysozoa</taxon>
        <taxon>Arthropoda</taxon>
        <taxon>Chelicerata</taxon>
        <taxon>Arachnida</taxon>
        <taxon>Araneae</taxon>
        <taxon>Araneomorphae</taxon>
        <taxon>Entelegynae</taxon>
        <taxon>Araneoidea</taxon>
        <taxon>Araneidae</taxon>
        <taxon>Araneus</taxon>
    </lineage>
</organism>
<comment type="caution">
    <text evidence="3">The sequence shown here is derived from an EMBL/GenBank/DDBJ whole genome shotgun (WGS) entry which is preliminary data.</text>
</comment>
<gene>
    <name evidence="3" type="primary">SPD1_2</name>
    <name evidence="3" type="ORF">AVEN_619_1</name>
</gene>
<evidence type="ECO:0000256" key="1">
    <source>
        <dbReference type="SAM" id="MobiDB-lite"/>
    </source>
</evidence>
<evidence type="ECO:0000259" key="2">
    <source>
        <dbReference type="Pfam" id="PF11260"/>
    </source>
</evidence>
<protein>
    <submittedName>
        <fullName evidence="3">Spidroin-1</fullName>
    </submittedName>
</protein>
<feature type="compositionally biased region" description="Pro residues" evidence="1">
    <location>
        <begin position="130"/>
        <end position="152"/>
    </location>
</feature>
<dbReference type="InterPro" id="IPR038542">
    <property type="entry name" value="Spidroin_C_sf"/>
</dbReference>
<name>A0A4Y2EIN4_ARAVE</name>
<feature type="compositionally biased region" description="Pro residues" evidence="1">
    <location>
        <begin position="54"/>
        <end position="76"/>
    </location>
</feature>